<dbReference type="PRINTS" id="PR00783">
    <property type="entry name" value="MINTRINSICP"/>
</dbReference>
<keyword evidence="4 7" id="KW-1133">Transmembrane helix</keyword>
<dbReference type="AlphaFoldDB" id="A0A8T0CIZ9"/>
<organism evidence="8 9">
    <name type="scientific">Corymbia citriodora subsp. variegata</name>
    <dbReference type="NCBI Taxonomy" id="360336"/>
    <lineage>
        <taxon>Eukaryota</taxon>
        <taxon>Viridiplantae</taxon>
        <taxon>Streptophyta</taxon>
        <taxon>Embryophyta</taxon>
        <taxon>Tracheophyta</taxon>
        <taxon>Spermatophyta</taxon>
        <taxon>Magnoliopsida</taxon>
        <taxon>eudicotyledons</taxon>
        <taxon>Gunneridae</taxon>
        <taxon>Pentapetalae</taxon>
        <taxon>rosids</taxon>
        <taxon>malvids</taxon>
        <taxon>Myrtales</taxon>
        <taxon>Myrtaceae</taxon>
        <taxon>Myrtoideae</taxon>
        <taxon>Eucalypteae</taxon>
        <taxon>Corymbia</taxon>
    </lineage>
</organism>
<keyword evidence="3 6" id="KW-0812">Transmembrane</keyword>
<dbReference type="InterPro" id="IPR034294">
    <property type="entry name" value="Aquaporin_transptr"/>
</dbReference>
<comment type="similarity">
    <text evidence="6">Belongs to the MIP/aquaporin (TC 1.A.8) family.</text>
</comment>
<dbReference type="InterPro" id="IPR023271">
    <property type="entry name" value="Aquaporin-like"/>
</dbReference>
<dbReference type="SUPFAM" id="SSF81338">
    <property type="entry name" value="Aquaporin-like"/>
    <property type="match status" value="1"/>
</dbReference>
<dbReference type="Gramene" id="rna-gnl|WGS:JABURB|Cocit.L2740.1">
    <property type="protein sequence ID" value="cds-KAF7847668.1"/>
    <property type="gene ID" value="gene-BT93_L2740"/>
</dbReference>
<feature type="transmembrane region" description="Helical" evidence="7">
    <location>
        <begin position="67"/>
        <end position="90"/>
    </location>
</feature>
<dbReference type="GO" id="GO:0015250">
    <property type="term" value="F:water channel activity"/>
    <property type="evidence" value="ECO:0007669"/>
    <property type="project" value="TreeGrafter"/>
</dbReference>
<dbReference type="Gene3D" id="1.20.1080.10">
    <property type="entry name" value="Glycerol uptake facilitator protein"/>
    <property type="match status" value="1"/>
</dbReference>
<dbReference type="PROSITE" id="PS00221">
    <property type="entry name" value="MIP"/>
    <property type="match status" value="1"/>
</dbReference>
<sequence length="265" mass="27059">MRVIKVSSFLRAGSQFLDVMEELFSKSSLRSYFAEFVSTFIFVFAGVGSAISAGMSAAPAAGAGGEICHVLVVAVAHAFALFAAVFTSAHISGGHINPAVTIGLVMGGHVSILCGVCFCLAQLLGSTIACVLLMLLTAGQAIPTGKLAPQVTGMGGTATEFVGTFTLVYTVCAARDPRKGPHGIAGPTAIGFVYGANFMLTGPFTGGFMNPARSFGPAAVTGDFSDHWVHWVGPILGGGVAGLVYESFMSQGSINDHASDQANGV</sequence>
<evidence type="ECO:0000313" key="9">
    <source>
        <dbReference type="Proteomes" id="UP000806378"/>
    </source>
</evidence>
<dbReference type="OrthoDB" id="3222at2759"/>
<reference evidence="8" key="1">
    <citation type="submission" date="2020-05" db="EMBL/GenBank/DDBJ databases">
        <title>WGS assembly of Corymbia citriodora subspecies variegata.</title>
        <authorList>
            <person name="Barry K."/>
            <person name="Hundley H."/>
            <person name="Shu S."/>
            <person name="Jenkins J."/>
            <person name="Grimwood J."/>
            <person name="Baten A."/>
        </authorList>
    </citation>
    <scope>NUCLEOTIDE SEQUENCE</scope>
    <source>
        <strain evidence="8">CV2-018</strain>
    </source>
</reference>
<dbReference type="InterPro" id="IPR022357">
    <property type="entry name" value="MIP_CS"/>
</dbReference>
<evidence type="ECO:0000256" key="3">
    <source>
        <dbReference type="ARBA" id="ARBA00022692"/>
    </source>
</evidence>
<protein>
    <submittedName>
        <fullName evidence="8">Uncharacterized protein</fullName>
    </submittedName>
</protein>
<dbReference type="Pfam" id="PF00230">
    <property type="entry name" value="MIP"/>
    <property type="match status" value="1"/>
</dbReference>
<dbReference type="PANTHER" id="PTHR45665:SF40">
    <property type="entry name" value="AQUAPORIN TIP2-1"/>
    <property type="match status" value="1"/>
</dbReference>
<evidence type="ECO:0000256" key="1">
    <source>
        <dbReference type="ARBA" id="ARBA00004141"/>
    </source>
</evidence>
<dbReference type="Proteomes" id="UP000806378">
    <property type="component" value="Unassembled WGS sequence"/>
</dbReference>
<evidence type="ECO:0000256" key="7">
    <source>
        <dbReference type="SAM" id="Phobius"/>
    </source>
</evidence>
<proteinExistence type="inferred from homology"/>
<name>A0A8T0CIZ9_CORYI</name>
<accession>A0A8T0CIZ9</accession>
<evidence type="ECO:0000256" key="6">
    <source>
        <dbReference type="RuleBase" id="RU000477"/>
    </source>
</evidence>
<gene>
    <name evidence="8" type="ORF">BT93_L2740</name>
</gene>
<evidence type="ECO:0000256" key="5">
    <source>
        <dbReference type="ARBA" id="ARBA00023136"/>
    </source>
</evidence>
<dbReference type="EMBL" id="MU090602">
    <property type="protein sequence ID" value="KAF7847668.1"/>
    <property type="molecule type" value="Genomic_DNA"/>
</dbReference>
<evidence type="ECO:0000256" key="4">
    <source>
        <dbReference type="ARBA" id="ARBA00022989"/>
    </source>
</evidence>
<feature type="transmembrane region" description="Helical" evidence="7">
    <location>
        <begin position="32"/>
        <end position="55"/>
    </location>
</feature>
<evidence type="ECO:0000313" key="8">
    <source>
        <dbReference type="EMBL" id="KAF7847668.1"/>
    </source>
</evidence>
<dbReference type="PANTHER" id="PTHR45665">
    <property type="entry name" value="AQUAPORIN-8"/>
    <property type="match status" value="1"/>
</dbReference>
<dbReference type="CDD" id="cd00333">
    <property type="entry name" value="MIP"/>
    <property type="match status" value="1"/>
</dbReference>
<comment type="subcellular location">
    <subcellularLocation>
        <location evidence="1">Membrane</location>
        <topology evidence="1">Multi-pass membrane protein</topology>
    </subcellularLocation>
</comment>
<keyword evidence="9" id="KW-1185">Reference proteome</keyword>
<dbReference type="GO" id="GO:0016020">
    <property type="term" value="C:membrane"/>
    <property type="evidence" value="ECO:0007669"/>
    <property type="project" value="UniProtKB-SubCell"/>
</dbReference>
<evidence type="ECO:0000256" key="2">
    <source>
        <dbReference type="ARBA" id="ARBA00022448"/>
    </source>
</evidence>
<keyword evidence="2 6" id="KW-0813">Transport</keyword>
<comment type="caution">
    <text evidence="8">The sequence shown here is derived from an EMBL/GenBank/DDBJ whole genome shotgun (WGS) entry which is preliminary data.</text>
</comment>
<feature type="transmembrane region" description="Helical" evidence="7">
    <location>
        <begin position="110"/>
        <end position="136"/>
    </location>
</feature>
<dbReference type="InterPro" id="IPR000425">
    <property type="entry name" value="MIP"/>
</dbReference>
<keyword evidence="5 7" id="KW-0472">Membrane</keyword>